<dbReference type="InterPro" id="IPR020904">
    <property type="entry name" value="Sc_DH/Rdtase_CS"/>
</dbReference>
<organism evidence="5 6">
    <name type="scientific">Lentinula raphanica</name>
    <dbReference type="NCBI Taxonomy" id="153919"/>
    <lineage>
        <taxon>Eukaryota</taxon>
        <taxon>Fungi</taxon>
        <taxon>Dikarya</taxon>
        <taxon>Basidiomycota</taxon>
        <taxon>Agaricomycotina</taxon>
        <taxon>Agaricomycetes</taxon>
        <taxon>Agaricomycetidae</taxon>
        <taxon>Agaricales</taxon>
        <taxon>Marasmiineae</taxon>
        <taxon>Omphalotaceae</taxon>
        <taxon>Lentinula</taxon>
    </lineage>
</organism>
<accession>A0AA38P153</accession>
<dbReference type="AlphaFoldDB" id="A0AA38P153"/>
<keyword evidence="2" id="KW-0521">NADP</keyword>
<dbReference type="PANTHER" id="PTHR43976:SF16">
    <property type="entry name" value="SHORT-CHAIN DEHYDROGENASE_REDUCTASE FAMILY PROTEIN"/>
    <property type="match status" value="1"/>
</dbReference>
<proteinExistence type="inferred from homology"/>
<dbReference type="InterPro" id="IPR051911">
    <property type="entry name" value="SDR_oxidoreductase"/>
</dbReference>
<dbReference type="EMBL" id="MU806540">
    <property type="protein sequence ID" value="KAJ3834379.1"/>
    <property type="molecule type" value="Genomic_DNA"/>
</dbReference>
<sequence>MASDPQVILITGCSTGLGRCIAEEALAKGLRVIATARRLSAIEDLRDKGARIFTLDVNDKPTALKNFAAEAINAFGQVDILVNNAGWLLGGAIEENTPEEVQSQFATNFFSVINVTDAFLPHFRSRRTGTIVNISSQGSYLAGTGAGIYCTTKAALDCLTEVWSKELEPFNIRAVSIILGAFRTSVASSNTKAPTNIIEGYDAAHKFHEDFRKRSGQEIGDPVKAAKRILDLVTMKTEKPLPSRFALGEDAIQLSKKHLKQRLSELEEWSSFGQGTNVDGVVYEGADW</sequence>
<dbReference type="PANTHER" id="PTHR43976">
    <property type="entry name" value="SHORT CHAIN DEHYDROGENASE"/>
    <property type="match status" value="1"/>
</dbReference>
<reference evidence="5" key="1">
    <citation type="submission" date="2022-08" db="EMBL/GenBank/DDBJ databases">
        <authorList>
            <consortium name="DOE Joint Genome Institute"/>
            <person name="Min B."/>
            <person name="Riley R."/>
            <person name="Sierra-Patev S."/>
            <person name="Naranjo-Ortiz M."/>
            <person name="Looney B."/>
            <person name="Konkel Z."/>
            <person name="Slot J.C."/>
            <person name="Sakamoto Y."/>
            <person name="Steenwyk J.L."/>
            <person name="Rokas A."/>
            <person name="Carro J."/>
            <person name="Camarero S."/>
            <person name="Ferreira P."/>
            <person name="Molpeceres G."/>
            <person name="Ruiz-Duenas F.J."/>
            <person name="Serrano A."/>
            <person name="Henrissat B."/>
            <person name="Drula E."/>
            <person name="Hughes K.W."/>
            <person name="Mata J.L."/>
            <person name="Ishikawa N.K."/>
            <person name="Vargas-Isla R."/>
            <person name="Ushijima S."/>
            <person name="Smith C.A."/>
            <person name="Ahrendt S."/>
            <person name="Andreopoulos W."/>
            <person name="He G."/>
            <person name="Labutti K."/>
            <person name="Lipzen A."/>
            <person name="Ng V."/>
            <person name="Sandor L."/>
            <person name="Barry K."/>
            <person name="Martinez A.T."/>
            <person name="Xiao Y."/>
            <person name="Gibbons J.G."/>
            <person name="Terashima K."/>
            <person name="Hibbett D.S."/>
            <person name="Grigoriev I.V."/>
        </authorList>
    </citation>
    <scope>NUCLEOTIDE SEQUENCE</scope>
    <source>
        <strain evidence="5">TFB9207</strain>
    </source>
</reference>
<evidence type="ECO:0000313" key="6">
    <source>
        <dbReference type="Proteomes" id="UP001163846"/>
    </source>
</evidence>
<keyword evidence="3" id="KW-0560">Oxidoreductase</keyword>
<gene>
    <name evidence="5" type="ORF">F5878DRAFT_589516</name>
</gene>
<dbReference type="PRINTS" id="PR00081">
    <property type="entry name" value="GDHRDH"/>
</dbReference>
<dbReference type="PRINTS" id="PR00080">
    <property type="entry name" value="SDRFAMILY"/>
</dbReference>
<dbReference type="CDD" id="cd05374">
    <property type="entry name" value="17beta-HSD-like_SDR_c"/>
    <property type="match status" value="1"/>
</dbReference>
<dbReference type="PROSITE" id="PS00061">
    <property type="entry name" value="ADH_SHORT"/>
    <property type="match status" value="1"/>
</dbReference>
<evidence type="ECO:0000256" key="4">
    <source>
        <dbReference type="RuleBase" id="RU000363"/>
    </source>
</evidence>
<dbReference type="InterPro" id="IPR002347">
    <property type="entry name" value="SDR_fam"/>
</dbReference>
<evidence type="ECO:0000256" key="3">
    <source>
        <dbReference type="ARBA" id="ARBA00023002"/>
    </source>
</evidence>
<dbReference type="InterPro" id="IPR036291">
    <property type="entry name" value="NAD(P)-bd_dom_sf"/>
</dbReference>
<dbReference type="Pfam" id="PF00106">
    <property type="entry name" value="adh_short"/>
    <property type="match status" value="1"/>
</dbReference>
<evidence type="ECO:0000256" key="2">
    <source>
        <dbReference type="ARBA" id="ARBA00022857"/>
    </source>
</evidence>
<dbReference type="Gene3D" id="3.40.50.720">
    <property type="entry name" value="NAD(P)-binding Rossmann-like Domain"/>
    <property type="match status" value="1"/>
</dbReference>
<dbReference type="SUPFAM" id="SSF51735">
    <property type="entry name" value="NAD(P)-binding Rossmann-fold domains"/>
    <property type="match status" value="1"/>
</dbReference>
<dbReference type="Proteomes" id="UP001163846">
    <property type="component" value="Unassembled WGS sequence"/>
</dbReference>
<protein>
    <submittedName>
        <fullName evidence="5">NAD(P)-binding protein</fullName>
    </submittedName>
</protein>
<dbReference type="GO" id="GO:0016491">
    <property type="term" value="F:oxidoreductase activity"/>
    <property type="evidence" value="ECO:0007669"/>
    <property type="project" value="UniProtKB-KW"/>
</dbReference>
<name>A0AA38P153_9AGAR</name>
<comment type="similarity">
    <text evidence="1 4">Belongs to the short-chain dehydrogenases/reductases (SDR) family.</text>
</comment>
<comment type="caution">
    <text evidence="5">The sequence shown here is derived from an EMBL/GenBank/DDBJ whole genome shotgun (WGS) entry which is preliminary data.</text>
</comment>
<evidence type="ECO:0000256" key="1">
    <source>
        <dbReference type="ARBA" id="ARBA00006484"/>
    </source>
</evidence>
<keyword evidence="6" id="KW-1185">Reference proteome</keyword>
<evidence type="ECO:0000313" key="5">
    <source>
        <dbReference type="EMBL" id="KAJ3834379.1"/>
    </source>
</evidence>